<dbReference type="OrthoDB" id="7537227at2759"/>
<comment type="caution">
    <text evidence="1">The sequence shown here is derived from an EMBL/GenBank/DDBJ whole genome shotgun (WGS) entry which is preliminary data.</text>
</comment>
<dbReference type="InterPro" id="IPR011989">
    <property type="entry name" value="ARM-like"/>
</dbReference>
<gene>
    <name evidence="1" type="primary">PUB15</name>
    <name evidence="1" type="ORF">SPIL2461_LOCUS5419</name>
</gene>
<dbReference type="InterPro" id="IPR016024">
    <property type="entry name" value="ARM-type_fold"/>
</dbReference>
<dbReference type="AlphaFoldDB" id="A0A812MJK3"/>
<keyword evidence="2" id="KW-1185">Reference proteome</keyword>
<name>A0A812MJK3_SYMPI</name>
<dbReference type="Pfam" id="PF00514">
    <property type="entry name" value="Arm"/>
    <property type="match status" value="1"/>
</dbReference>
<dbReference type="EMBL" id="CAJNIZ010007654">
    <property type="protein sequence ID" value="CAE7259978.1"/>
    <property type="molecule type" value="Genomic_DNA"/>
</dbReference>
<dbReference type="Gene3D" id="1.25.10.10">
    <property type="entry name" value="Leucine-rich Repeat Variant"/>
    <property type="match status" value="3"/>
</dbReference>
<dbReference type="PANTHER" id="PTHR23315">
    <property type="entry name" value="U BOX DOMAIN-CONTAINING"/>
    <property type="match status" value="1"/>
</dbReference>
<dbReference type="InterPro" id="IPR000225">
    <property type="entry name" value="Armadillo"/>
</dbReference>
<protein>
    <submittedName>
        <fullName evidence="1">PUB15 protein</fullName>
    </submittedName>
</protein>
<accession>A0A812MJK3</accession>
<proteinExistence type="predicted"/>
<dbReference type="PANTHER" id="PTHR23315:SF7">
    <property type="entry name" value="U-BOX DOMAIN-CONTAINING PROTEIN 4"/>
    <property type="match status" value="1"/>
</dbReference>
<reference evidence="1" key="1">
    <citation type="submission" date="2021-02" db="EMBL/GenBank/DDBJ databases">
        <authorList>
            <person name="Dougan E. K."/>
            <person name="Rhodes N."/>
            <person name="Thang M."/>
            <person name="Chan C."/>
        </authorList>
    </citation>
    <scope>NUCLEOTIDE SEQUENCE</scope>
</reference>
<feature type="non-terminal residue" evidence="1">
    <location>
        <position position="474"/>
    </location>
</feature>
<sequence>MVDAKLGDDFGKMTAKYLYKLYAEKGIMLCVCTKHYGEKTSSPFNSHEDLRFALDYKIEVVPLKVEEEYPPKPASGADHPYDKDSDADSLIKMVLRRNVHWLDCLSKEKALKSVDWIAREIAKRLLGGQADASAWDIAPISSIPSLVQHLAGGTPEMQKDAVNKLWRMADDKGQEMVQCGAITPLDKAAQLLCILAKSNADCNLADEEDAIQGLMEILKERISESSTSRTRDLVLEVFCKLADNSDGRKEIANYCDVDDLLKFLRTRNKKPKELAMELAAVLLHHLYYKRDADKPAIAAAIASKSGIPPLLELMKREIPPEAVTLLVKLSDHKECQAAFVQGDCIAALMEAVLSSKVKTSTRDFSVEILHNLARGSNDCRKAIIPELTQELAGDHKNAAAGALRILATDCQSKVAILNAKAIQPLVRLLCEGDETGKERAAGVLQALSMLDDNGKEDVAKAGAILPLVNLLMEG</sequence>
<evidence type="ECO:0000313" key="2">
    <source>
        <dbReference type="Proteomes" id="UP000649617"/>
    </source>
</evidence>
<organism evidence="1 2">
    <name type="scientific">Symbiodinium pilosum</name>
    <name type="common">Dinoflagellate</name>
    <dbReference type="NCBI Taxonomy" id="2952"/>
    <lineage>
        <taxon>Eukaryota</taxon>
        <taxon>Sar</taxon>
        <taxon>Alveolata</taxon>
        <taxon>Dinophyceae</taxon>
        <taxon>Suessiales</taxon>
        <taxon>Symbiodiniaceae</taxon>
        <taxon>Symbiodinium</taxon>
    </lineage>
</organism>
<evidence type="ECO:0000313" key="1">
    <source>
        <dbReference type="EMBL" id="CAE7259978.1"/>
    </source>
</evidence>
<dbReference type="SUPFAM" id="SSF48371">
    <property type="entry name" value="ARM repeat"/>
    <property type="match status" value="1"/>
</dbReference>
<dbReference type="Proteomes" id="UP000649617">
    <property type="component" value="Unassembled WGS sequence"/>
</dbReference>